<dbReference type="InterPro" id="IPR012340">
    <property type="entry name" value="NA-bd_OB-fold"/>
</dbReference>
<dbReference type="InterPro" id="IPR018149">
    <property type="entry name" value="Lys-tRNA-synth_II_C"/>
</dbReference>
<keyword evidence="11 13" id="KW-0030">Aminoacyl-tRNA synthetase</keyword>
<dbReference type="NCBIfam" id="NF001756">
    <property type="entry name" value="PRK00484.1"/>
    <property type="match status" value="1"/>
</dbReference>
<dbReference type="GO" id="GO:0000287">
    <property type="term" value="F:magnesium ion binding"/>
    <property type="evidence" value="ECO:0007669"/>
    <property type="project" value="UniProtKB-UniRule"/>
</dbReference>
<feature type="binding site" evidence="13">
    <location>
        <position position="431"/>
    </location>
    <ligand>
        <name>Mg(2+)</name>
        <dbReference type="ChEBI" id="CHEBI:18420"/>
        <label>1</label>
    </ligand>
</feature>
<evidence type="ECO:0000256" key="11">
    <source>
        <dbReference type="ARBA" id="ARBA00023146"/>
    </source>
</evidence>
<dbReference type="EMBL" id="CABPRZ010000010">
    <property type="protein sequence ID" value="VVE14047.1"/>
    <property type="molecule type" value="Genomic_DNA"/>
</dbReference>
<dbReference type="Gene3D" id="3.30.930.10">
    <property type="entry name" value="Bira Bifunctional Protein, Domain 2"/>
    <property type="match status" value="1"/>
</dbReference>
<dbReference type="SUPFAM" id="SSF50249">
    <property type="entry name" value="Nucleic acid-binding proteins"/>
    <property type="match status" value="1"/>
</dbReference>
<name>A0A5E4VNQ2_9BURK</name>
<dbReference type="SUPFAM" id="SSF55681">
    <property type="entry name" value="Class II aaRS and biotin synthetases"/>
    <property type="match status" value="1"/>
</dbReference>
<dbReference type="InterPro" id="IPR045864">
    <property type="entry name" value="aa-tRNA-synth_II/BPL/LPL"/>
</dbReference>
<keyword evidence="5 13" id="KW-0436">Ligase</keyword>
<evidence type="ECO:0000256" key="10">
    <source>
        <dbReference type="ARBA" id="ARBA00022917"/>
    </source>
</evidence>
<evidence type="ECO:0000256" key="5">
    <source>
        <dbReference type="ARBA" id="ARBA00022598"/>
    </source>
</evidence>
<evidence type="ECO:0000313" key="17">
    <source>
        <dbReference type="EMBL" id="VVE14047.1"/>
    </source>
</evidence>
<comment type="catalytic activity">
    <reaction evidence="12 13 14">
        <text>tRNA(Lys) + L-lysine + ATP = L-lysyl-tRNA(Lys) + AMP + diphosphate</text>
        <dbReference type="Rhea" id="RHEA:20792"/>
        <dbReference type="Rhea" id="RHEA-COMP:9696"/>
        <dbReference type="Rhea" id="RHEA-COMP:9697"/>
        <dbReference type="ChEBI" id="CHEBI:30616"/>
        <dbReference type="ChEBI" id="CHEBI:32551"/>
        <dbReference type="ChEBI" id="CHEBI:33019"/>
        <dbReference type="ChEBI" id="CHEBI:78442"/>
        <dbReference type="ChEBI" id="CHEBI:78529"/>
        <dbReference type="ChEBI" id="CHEBI:456215"/>
        <dbReference type="EC" id="6.1.1.6"/>
    </reaction>
</comment>
<dbReference type="Gene3D" id="2.40.50.140">
    <property type="entry name" value="Nucleic acid-binding proteins"/>
    <property type="match status" value="1"/>
</dbReference>
<organism evidence="17 18">
    <name type="scientific">Pandoraea terrae</name>
    <dbReference type="NCBI Taxonomy" id="1537710"/>
    <lineage>
        <taxon>Bacteria</taxon>
        <taxon>Pseudomonadati</taxon>
        <taxon>Pseudomonadota</taxon>
        <taxon>Betaproteobacteria</taxon>
        <taxon>Burkholderiales</taxon>
        <taxon>Burkholderiaceae</taxon>
        <taxon>Pandoraea</taxon>
    </lineage>
</organism>
<dbReference type="NCBIfam" id="TIGR00499">
    <property type="entry name" value="lysS_bact"/>
    <property type="match status" value="1"/>
</dbReference>
<feature type="binding site" evidence="13">
    <location>
        <position position="424"/>
    </location>
    <ligand>
        <name>Mg(2+)</name>
        <dbReference type="ChEBI" id="CHEBI:18420"/>
        <label>1</label>
    </ligand>
</feature>
<dbReference type="Proteomes" id="UP000414233">
    <property type="component" value="Unassembled WGS sequence"/>
</dbReference>
<dbReference type="OrthoDB" id="9801152at2"/>
<evidence type="ECO:0000256" key="4">
    <source>
        <dbReference type="ARBA" id="ARBA00022490"/>
    </source>
</evidence>
<dbReference type="AlphaFoldDB" id="A0A5E4VNQ2"/>
<evidence type="ECO:0000256" key="8">
    <source>
        <dbReference type="ARBA" id="ARBA00022840"/>
    </source>
</evidence>
<dbReference type="Pfam" id="PF00152">
    <property type="entry name" value="tRNA-synt_2"/>
    <property type="match status" value="1"/>
</dbReference>
<accession>A0A5E4VNQ2</accession>
<keyword evidence="4 13" id="KW-0963">Cytoplasm</keyword>
<dbReference type="GO" id="GO:0005829">
    <property type="term" value="C:cytosol"/>
    <property type="evidence" value="ECO:0007669"/>
    <property type="project" value="UniProtKB-ARBA"/>
</dbReference>
<gene>
    <name evidence="13" type="primary">lysS</name>
    <name evidence="17" type="ORF">PTE30175_02706</name>
</gene>
<comment type="cofactor">
    <cofactor evidence="13 14">
        <name>Mg(2+)</name>
        <dbReference type="ChEBI" id="CHEBI:18420"/>
    </cofactor>
    <text evidence="13 14">Binds 3 Mg(2+) ions per subunit.</text>
</comment>
<evidence type="ECO:0000256" key="7">
    <source>
        <dbReference type="ARBA" id="ARBA00022741"/>
    </source>
</evidence>
<evidence type="ECO:0000256" key="1">
    <source>
        <dbReference type="ARBA" id="ARBA00004496"/>
    </source>
</evidence>
<evidence type="ECO:0000256" key="12">
    <source>
        <dbReference type="ARBA" id="ARBA00048573"/>
    </source>
</evidence>
<keyword evidence="8 13" id="KW-0067">ATP-binding</keyword>
<keyword evidence="6 13" id="KW-0479">Metal-binding</keyword>
<dbReference type="GO" id="GO:0006430">
    <property type="term" value="P:lysyl-tRNA aminoacylation"/>
    <property type="evidence" value="ECO:0007669"/>
    <property type="project" value="UniProtKB-UniRule"/>
</dbReference>
<evidence type="ECO:0000256" key="2">
    <source>
        <dbReference type="ARBA" id="ARBA00008226"/>
    </source>
</evidence>
<evidence type="ECO:0000256" key="6">
    <source>
        <dbReference type="ARBA" id="ARBA00022723"/>
    </source>
</evidence>
<dbReference type="Pfam" id="PF01336">
    <property type="entry name" value="tRNA_anti-codon"/>
    <property type="match status" value="1"/>
</dbReference>
<comment type="subunit">
    <text evidence="3 13">Homodimer.</text>
</comment>
<proteinExistence type="inferred from homology"/>
<reference evidence="17 18" key="1">
    <citation type="submission" date="2019-08" db="EMBL/GenBank/DDBJ databases">
        <authorList>
            <person name="Peeters C."/>
        </authorList>
    </citation>
    <scope>NUCLEOTIDE SEQUENCE [LARGE SCALE GENOMIC DNA]</scope>
    <source>
        <strain evidence="17 18">LMG 30175</strain>
    </source>
</reference>
<evidence type="ECO:0000259" key="16">
    <source>
        <dbReference type="PROSITE" id="PS50862"/>
    </source>
</evidence>
<dbReference type="GO" id="GO:0005524">
    <property type="term" value="F:ATP binding"/>
    <property type="evidence" value="ECO:0007669"/>
    <property type="project" value="UniProtKB-UniRule"/>
</dbReference>
<evidence type="ECO:0000256" key="15">
    <source>
        <dbReference type="SAM" id="MobiDB-lite"/>
    </source>
</evidence>
<feature type="binding site" evidence="13">
    <location>
        <position position="431"/>
    </location>
    <ligand>
        <name>Mg(2+)</name>
        <dbReference type="ChEBI" id="CHEBI:18420"/>
        <label>2</label>
    </ligand>
</feature>
<dbReference type="RefSeq" id="WP_150697564.1">
    <property type="nucleotide sequence ID" value="NZ_CABPRZ010000010.1"/>
</dbReference>
<evidence type="ECO:0000256" key="13">
    <source>
        <dbReference type="HAMAP-Rule" id="MF_00252"/>
    </source>
</evidence>
<keyword evidence="18" id="KW-1185">Reference proteome</keyword>
<dbReference type="PANTHER" id="PTHR42918">
    <property type="entry name" value="LYSYL-TRNA SYNTHETASE"/>
    <property type="match status" value="1"/>
</dbReference>
<keyword evidence="10 13" id="KW-0648">Protein biosynthesis</keyword>
<dbReference type="InterPro" id="IPR006195">
    <property type="entry name" value="aa-tRNA-synth_II"/>
</dbReference>
<dbReference type="GO" id="GO:0004824">
    <property type="term" value="F:lysine-tRNA ligase activity"/>
    <property type="evidence" value="ECO:0007669"/>
    <property type="project" value="UniProtKB-UniRule"/>
</dbReference>
<dbReference type="InterPro" id="IPR004364">
    <property type="entry name" value="Aa-tRNA-synt_II"/>
</dbReference>
<dbReference type="PRINTS" id="PR00982">
    <property type="entry name" value="TRNASYNTHLYS"/>
</dbReference>
<evidence type="ECO:0000313" key="18">
    <source>
        <dbReference type="Proteomes" id="UP000414233"/>
    </source>
</evidence>
<dbReference type="FunFam" id="3.30.930.10:FF:000001">
    <property type="entry name" value="Lysine--tRNA ligase"/>
    <property type="match status" value="1"/>
</dbReference>
<dbReference type="CDD" id="cd04322">
    <property type="entry name" value="LysRS_N"/>
    <property type="match status" value="1"/>
</dbReference>
<evidence type="ECO:0000256" key="14">
    <source>
        <dbReference type="RuleBase" id="RU000336"/>
    </source>
</evidence>
<feature type="region of interest" description="Disordered" evidence="15">
    <location>
        <begin position="1"/>
        <end position="22"/>
    </location>
</feature>
<evidence type="ECO:0000256" key="9">
    <source>
        <dbReference type="ARBA" id="ARBA00022842"/>
    </source>
</evidence>
<dbReference type="PROSITE" id="PS50862">
    <property type="entry name" value="AA_TRNA_LIGASE_II"/>
    <property type="match status" value="1"/>
</dbReference>
<dbReference type="FunFam" id="2.40.50.140:FF:000024">
    <property type="entry name" value="Lysine--tRNA ligase"/>
    <property type="match status" value="1"/>
</dbReference>
<evidence type="ECO:0000256" key="3">
    <source>
        <dbReference type="ARBA" id="ARBA00011738"/>
    </source>
</evidence>
<sequence length="514" mass="57992">MTDQNTQADKANAAAQAPQDENQIIAERREKLQGLRAAGVAYPNDFRPEHHAGDLQATFKDVENEALEADPKTVSIAGRMMLKRIMGKAAFATVQDGSGQIQFFISAKDVDADTFAAFKRWDIGDIIAARGPLFRTRTGELSVKVEELRLLSKALRPLPDKFHGLADQETKYRQRYVDLITSPETRDTFRARSKAIASIRKFMINAEFMEVETPMLHAIPGGAAAKPFVTHHNALDMQMFLRIAPELYLKRLIVGGFERVFEINRNFRNEGVSPRHNPEFTMMEFYAAYTDYRWLMDFTEQLIRQAAIDASGTATITYQGRELDLAKPFHRLTIVQAIRKYAPEYTEAQLADAAFVREALKSFGVKTEAPQFLNAGIGALQLALFEETAESQLWEPTFIIDYPVEVSPLARASDTEPGITERFELFITGREIANGFSELNDPEDQAARFRKQVEQKDAGDEEAMFYDADYIRALEYGMPPTGGCGIGIDRLIMLLTDSPNIRDVLLFPHLRRED</sequence>
<keyword evidence="9 13" id="KW-0460">Magnesium</keyword>
<dbReference type="GO" id="GO:0000049">
    <property type="term" value="F:tRNA binding"/>
    <property type="evidence" value="ECO:0007669"/>
    <property type="project" value="TreeGrafter"/>
</dbReference>
<dbReference type="HAMAP" id="MF_00252">
    <property type="entry name" value="Lys_tRNA_synth_class2"/>
    <property type="match status" value="1"/>
</dbReference>
<dbReference type="InterPro" id="IPR044136">
    <property type="entry name" value="Lys-tRNA-ligase_II_N"/>
</dbReference>
<comment type="subcellular location">
    <subcellularLocation>
        <location evidence="1 13">Cytoplasm</location>
    </subcellularLocation>
</comment>
<comment type="similarity">
    <text evidence="2 13">Belongs to the class-II aminoacyl-tRNA synthetase family.</text>
</comment>
<protein>
    <recommendedName>
        <fullName evidence="13">Lysine--tRNA ligase</fullName>
        <ecNumber evidence="13">6.1.1.6</ecNumber>
    </recommendedName>
    <alternativeName>
        <fullName evidence="13">Lysyl-tRNA synthetase</fullName>
        <shortName evidence="13">LysRS</shortName>
    </alternativeName>
</protein>
<dbReference type="PANTHER" id="PTHR42918:SF15">
    <property type="entry name" value="LYSINE--TRNA LIGASE, CHLOROPLASTIC_MITOCHONDRIAL"/>
    <property type="match status" value="1"/>
</dbReference>
<dbReference type="CDD" id="cd00775">
    <property type="entry name" value="LysRS_core"/>
    <property type="match status" value="1"/>
</dbReference>
<dbReference type="InterPro" id="IPR002313">
    <property type="entry name" value="Lys-tRNA-ligase_II"/>
</dbReference>
<dbReference type="InterPro" id="IPR004365">
    <property type="entry name" value="NA-bd_OB_tRNA"/>
</dbReference>
<dbReference type="GO" id="GO:0042803">
    <property type="term" value="F:protein homodimerization activity"/>
    <property type="evidence" value="ECO:0007669"/>
    <property type="project" value="UniProtKB-ARBA"/>
</dbReference>
<feature type="domain" description="Aminoacyl-transfer RNA synthetases class-II family profile" evidence="16">
    <location>
        <begin position="189"/>
        <end position="508"/>
    </location>
</feature>
<dbReference type="EC" id="6.1.1.6" evidence="13"/>
<keyword evidence="7 13" id="KW-0547">Nucleotide-binding</keyword>